<accession>A0AAE1BMV9</accession>
<gene>
    <name evidence="1" type="ORF">Pcinc_039946</name>
</gene>
<sequence length="107" mass="11369">MPSSLQQPHLHVTLLNLTHSFSPTPSSSLTLPSSLHIPSPQHLSPQLAPPHLPTYSTVLTSHPLLPQLLPTSLFTLTSSLHPGGKRSFRSDLFPALGLVVSGLGMGL</sequence>
<dbReference type="EMBL" id="JAWQEG010006931">
    <property type="protein sequence ID" value="KAK3853523.1"/>
    <property type="molecule type" value="Genomic_DNA"/>
</dbReference>
<comment type="caution">
    <text evidence="1">The sequence shown here is derived from an EMBL/GenBank/DDBJ whole genome shotgun (WGS) entry which is preliminary data.</text>
</comment>
<organism evidence="1 2">
    <name type="scientific">Petrolisthes cinctipes</name>
    <name type="common">Flat porcelain crab</name>
    <dbReference type="NCBI Taxonomy" id="88211"/>
    <lineage>
        <taxon>Eukaryota</taxon>
        <taxon>Metazoa</taxon>
        <taxon>Ecdysozoa</taxon>
        <taxon>Arthropoda</taxon>
        <taxon>Crustacea</taxon>
        <taxon>Multicrustacea</taxon>
        <taxon>Malacostraca</taxon>
        <taxon>Eumalacostraca</taxon>
        <taxon>Eucarida</taxon>
        <taxon>Decapoda</taxon>
        <taxon>Pleocyemata</taxon>
        <taxon>Anomura</taxon>
        <taxon>Galatheoidea</taxon>
        <taxon>Porcellanidae</taxon>
        <taxon>Petrolisthes</taxon>
    </lineage>
</organism>
<evidence type="ECO:0000313" key="1">
    <source>
        <dbReference type="EMBL" id="KAK3853523.1"/>
    </source>
</evidence>
<dbReference type="Proteomes" id="UP001286313">
    <property type="component" value="Unassembled WGS sequence"/>
</dbReference>
<evidence type="ECO:0000313" key="2">
    <source>
        <dbReference type="Proteomes" id="UP001286313"/>
    </source>
</evidence>
<protein>
    <submittedName>
        <fullName evidence="1">Uncharacterized protein</fullName>
    </submittedName>
</protein>
<dbReference type="AlphaFoldDB" id="A0AAE1BMV9"/>
<reference evidence="1" key="1">
    <citation type="submission" date="2023-10" db="EMBL/GenBank/DDBJ databases">
        <title>Genome assemblies of two species of porcelain crab, Petrolisthes cinctipes and Petrolisthes manimaculis (Anomura: Porcellanidae).</title>
        <authorList>
            <person name="Angst P."/>
        </authorList>
    </citation>
    <scope>NUCLEOTIDE SEQUENCE</scope>
    <source>
        <strain evidence="1">PB745_01</strain>
        <tissue evidence="1">Gill</tissue>
    </source>
</reference>
<keyword evidence="2" id="KW-1185">Reference proteome</keyword>
<proteinExistence type="predicted"/>
<name>A0AAE1BMV9_PETCI</name>